<dbReference type="InterPro" id="IPR004875">
    <property type="entry name" value="DDE_SF_endonuclease_dom"/>
</dbReference>
<feature type="compositionally biased region" description="Polar residues" evidence="1">
    <location>
        <begin position="589"/>
        <end position="607"/>
    </location>
</feature>
<proteinExistence type="predicted"/>
<organism evidence="3 4">
    <name type="scientific">Blattamonas nauphoetae</name>
    <dbReference type="NCBI Taxonomy" id="2049346"/>
    <lineage>
        <taxon>Eukaryota</taxon>
        <taxon>Metamonada</taxon>
        <taxon>Preaxostyla</taxon>
        <taxon>Oxymonadida</taxon>
        <taxon>Blattamonas</taxon>
    </lineage>
</organism>
<sequence length="693" mass="78644">MFPCILTTEAFFANRDGEEYCDRNEFRLTDFGINRTISAFGIPPASVLPNKSESVDRGDDHGSVGVTTVSDNDKFHEYKKVPVELIKAESELLPCFESFLKKWTLSMGSFQIKMENGPELTLSELHAYISVDQKDIHPRSPHVVLLDGAVVRMSQFKLPFLEGLLRPTRIRHLTAFLQGEEIGRTGTREYLNKAESTQLQKEILELISNGIHPTYKDVGRMAFSIRRDRLRYVSVDIHEPCRSWVSGWIKNHPLFKALKPIFYNFDETSLVSTQFIYEKRITTYSSSVAYSTPPSMIFSHTMLFTIAADGEALTSHLILPAKTNQDSLSRHFPSRFSFHTSQKGWMNKELLYDILINGLGPEIQERKRKIKKPLSRALLIFDGHSSRNQPTLWKQLADLGIDSICLPSNCSSIMQPCDLYVNSAFKRNLQKLPPLPSKTKQNSELIPWLLKVESAALTALDNSEQIIASFRESGIFPFNPEIVTSQLRDGSPAEETRRGFPLGSKVLSDPVVQSGWRTHLKLPDVDDEQDLETVNPLSIQAEIDDTDPFLEAHQLALRKRLMFPSQSENDDEFENLPIYGSETPLKQIPTGNETTTHSSSQPSSNLESHLLPQSRGHPRMIRDDDDDEPIPRLPTKTKRQNSTPSTIQSPERQTTKQERQETPPSLHTSTPRRSSTTQGGRTKHTPEWFRQFG</sequence>
<keyword evidence="4" id="KW-1185">Reference proteome</keyword>
<feature type="domain" description="DDE-1" evidence="2">
    <location>
        <begin position="301"/>
        <end position="429"/>
    </location>
</feature>
<accession>A0ABQ9WWT5</accession>
<protein>
    <recommendedName>
        <fullName evidence="2">DDE-1 domain-containing protein</fullName>
    </recommendedName>
</protein>
<dbReference type="EMBL" id="JARBJD010000377">
    <property type="protein sequence ID" value="KAK2942881.1"/>
    <property type="molecule type" value="Genomic_DNA"/>
</dbReference>
<reference evidence="3 4" key="1">
    <citation type="journal article" date="2022" name="bioRxiv">
        <title>Genomics of Preaxostyla Flagellates Illuminates Evolutionary Transitions and the Path Towards Mitochondrial Loss.</title>
        <authorList>
            <person name="Novak L.V.F."/>
            <person name="Treitli S.C."/>
            <person name="Pyrih J."/>
            <person name="Halakuc P."/>
            <person name="Pipaliya S.V."/>
            <person name="Vacek V."/>
            <person name="Brzon O."/>
            <person name="Soukal P."/>
            <person name="Eme L."/>
            <person name="Dacks J.B."/>
            <person name="Karnkowska A."/>
            <person name="Elias M."/>
            <person name="Hampl V."/>
        </authorList>
    </citation>
    <scope>NUCLEOTIDE SEQUENCE [LARGE SCALE GENOMIC DNA]</scope>
    <source>
        <strain evidence="3">NAU3</strain>
        <tissue evidence="3">Gut</tissue>
    </source>
</reference>
<gene>
    <name evidence="3" type="ORF">BLNAU_22210</name>
</gene>
<name>A0ABQ9WWT5_9EUKA</name>
<comment type="caution">
    <text evidence="3">The sequence shown here is derived from an EMBL/GenBank/DDBJ whole genome shotgun (WGS) entry which is preliminary data.</text>
</comment>
<feature type="compositionally biased region" description="Polar residues" evidence="1">
    <location>
        <begin position="662"/>
        <end position="680"/>
    </location>
</feature>
<feature type="compositionally biased region" description="Polar residues" evidence="1">
    <location>
        <begin position="640"/>
        <end position="652"/>
    </location>
</feature>
<evidence type="ECO:0000256" key="1">
    <source>
        <dbReference type="SAM" id="MobiDB-lite"/>
    </source>
</evidence>
<dbReference type="Pfam" id="PF03184">
    <property type="entry name" value="DDE_1"/>
    <property type="match status" value="1"/>
</dbReference>
<evidence type="ECO:0000259" key="2">
    <source>
        <dbReference type="Pfam" id="PF03184"/>
    </source>
</evidence>
<dbReference type="Proteomes" id="UP001281761">
    <property type="component" value="Unassembled WGS sequence"/>
</dbReference>
<evidence type="ECO:0000313" key="4">
    <source>
        <dbReference type="Proteomes" id="UP001281761"/>
    </source>
</evidence>
<feature type="region of interest" description="Disordered" evidence="1">
    <location>
        <begin position="567"/>
        <end position="693"/>
    </location>
</feature>
<evidence type="ECO:0000313" key="3">
    <source>
        <dbReference type="EMBL" id="KAK2942881.1"/>
    </source>
</evidence>